<sequence>MSEATGIAGAAPIIPSSNTTPIEVSGNQPAPAAPPPSDWVASLPENLRGYAQLKQFKDPSAVVDAYQNLEKLHGVPRERLLKLPEKPDAPEWNDVYGKLGRPEKADDYKIDIPKEHGDENFAKWAKGAFHELGLSKTQAEKLAGKWNEYMTNGAQQSKQQMAMQGEQQLKALEQEWGAAYDTKLTEAYVAMEKLGVVDAIAAIPDAAARAKAFRAFAEVGSKLGEAEFHTGGKNSSFGNVLTPAAARAKIAQLGNDQEFTTKYLNGDMKAVEEFTNLHKWANS</sequence>
<dbReference type="AlphaFoldDB" id="A0A5C7J803"/>
<evidence type="ECO:0000313" key="2">
    <source>
        <dbReference type="EMBL" id="TXG77639.1"/>
    </source>
</evidence>
<dbReference type="Proteomes" id="UP000321026">
    <property type="component" value="Unassembled WGS sequence"/>
</dbReference>
<feature type="compositionally biased region" description="Polar residues" evidence="1">
    <location>
        <begin position="18"/>
        <end position="28"/>
    </location>
</feature>
<organism evidence="2 3">
    <name type="scientific">Candidatus Dojkabacteria bacterium</name>
    <dbReference type="NCBI Taxonomy" id="2099670"/>
    <lineage>
        <taxon>Bacteria</taxon>
        <taxon>Candidatus Dojkabacteria</taxon>
    </lineage>
</organism>
<proteinExistence type="predicted"/>
<evidence type="ECO:0000256" key="1">
    <source>
        <dbReference type="SAM" id="MobiDB-lite"/>
    </source>
</evidence>
<feature type="region of interest" description="Disordered" evidence="1">
    <location>
        <begin position="1"/>
        <end position="41"/>
    </location>
</feature>
<dbReference type="EMBL" id="SSDS01000041">
    <property type="protein sequence ID" value="TXG77639.1"/>
    <property type="molecule type" value="Genomic_DNA"/>
</dbReference>
<feature type="compositionally biased region" description="Low complexity" evidence="1">
    <location>
        <begin position="1"/>
        <end position="17"/>
    </location>
</feature>
<gene>
    <name evidence="2" type="ORF">E6Q11_02600</name>
</gene>
<reference evidence="2 3" key="1">
    <citation type="submission" date="2018-09" db="EMBL/GenBank/DDBJ databases">
        <title>Metagenome Assembled Genomes from an Advanced Water Purification Facility.</title>
        <authorList>
            <person name="Stamps B.W."/>
            <person name="Spear J.R."/>
        </authorList>
    </citation>
    <scope>NUCLEOTIDE SEQUENCE [LARGE SCALE GENOMIC DNA]</scope>
    <source>
        <strain evidence="2">Bin_63_2</strain>
    </source>
</reference>
<protein>
    <submittedName>
        <fullName evidence="2">Uncharacterized protein</fullName>
    </submittedName>
</protein>
<accession>A0A5C7J803</accession>
<evidence type="ECO:0000313" key="3">
    <source>
        <dbReference type="Proteomes" id="UP000321026"/>
    </source>
</evidence>
<comment type="caution">
    <text evidence="2">The sequence shown here is derived from an EMBL/GenBank/DDBJ whole genome shotgun (WGS) entry which is preliminary data.</text>
</comment>
<name>A0A5C7J803_9BACT</name>